<sequence>MSASACFVEHVVLFKVKPETPVDKVQALVDGIHGLRGLDGVLDLAFAPVLNLWPTHTSWAAGFTHVLYGRYKDKASLHAFTISSAHQSVAEHYAKPILDDLLILNWEASPSPPVEEDFGAIRIGVLKLKELVTAEDIKALLGTFNSYPNIFPCVGQVSAGPNFSPAGPRGFNFGYFARFKSVKELEELTTNSDHVALMENKVKPHVESFIIVDSLKED</sequence>
<name>A0ACC2BUP8_DIPCM</name>
<gene>
    <name evidence="1" type="ORF">O6H91_13G051100</name>
</gene>
<reference evidence="2" key="1">
    <citation type="journal article" date="2024" name="Proc. Natl. Acad. Sci. U.S.A.">
        <title>Extraordinary preservation of gene collinearity over three hundred million years revealed in homosporous lycophytes.</title>
        <authorList>
            <person name="Li C."/>
            <person name="Wickell D."/>
            <person name="Kuo L.Y."/>
            <person name="Chen X."/>
            <person name="Nie B."/>
            <person name="Liao X."/>
            <person name="Peng D."/>
            <person name="Ji J."/>
            <person name="Jenkins J."/>
            <person name="Williams M."/>
            <person name="Shu S."/>
            <person name="Plott C."/>
            <person name="Barry K."/>
            <person name="Rajasekar S."/>
            <person name="Grimwood J."/>
            <person name="Han X."/>
            <person name="Sun S."/>
            <person name="Hou Z."/>
            <person name="He W."/>
            <person name="Dai G."/>
            <person name="Sun C."/>
            <person name="Schmutz J."/>
            <person name="Leebens-Mack J.H."/>
            <person name="Li F.W."/>
            <person name="Wang L."/>
        </authorList>
    </citation>
    <scope>NUCLEOTIDE SEQUENCE [LARGE SCALE GENOMIC DNA]</scope>
    <source>
        <strain evidence="2">cv. PW_Plant_1</strain>
    </source>
</reference>
<comment type="caution">
    <text evidence="1">The sequence shown here is derived from an EMBL/GenBank/DDBJ whole genome shotgun (WGS) entry which is preliminary data.</text>
</comment>
<dbReference type="EMBL" id="CM055104">
    <property type="protein sequence ID" value="KAJ7533479.1"/>
    <property type="molecule type" value="Genomic_DNA"/>
</dbReference>
<dbReference type="Proteomes" id="UP001162992">
    <property type="component" value="Chromosome 13"/>
</dbReference>
<protein>
    <submittedName>
        <fullName evidence="1">Uncharacterized protein</fullName>
    </submittedName>
</protein>
<keyword evidence="2" id="KW-1185">Reference proteome</keyword>
<proteinExistence type="predicted"/>
<accession>A0ACC2BUP8</accession>
<organism evidence="1 2">
    <name type="scientific">Diphasiastrum complanatum</name>
    <name type="common">Issler's clubmoss</name>
    <name type="synonym">Lycopodium complanatum</name>
    <dbReference type="NCBI Taxonomy" id="34168"/>
    <lineage>
        <taxon>Eukaryota</taxon>
        <taxon>Viridiplantae</taxon>
        <taxon>Streptophyta</taxon>
        <taxon>Embryophyta</taxon>
        <taxon>Tracheophyta</taxon>
        <taxon>Lycopodiopsida</taxon>
        <taxon>Lycopodiales</taxon>
        <taxon>Lycopodiaceae</taxon>
        <taxon>Lycopodioideae</taxon>
        <taxon>Diphasiastrum</taxon>
    </lineage>
</organism>
<evidence type="ECO:0000313" key="2">
    <source>
        <dbReference type="Proteomes" id="UP001162992"/>
    </source>
</evidence>
<evidence type="ECO:0000313" key="1">
    <source>
        <dbReference type="EMBL" id="KAJ7533479.1"/>
    </source>
</evidence>